<evidence type="ECO:0000313" key="3">
    <source>
        <dbReference type="Proteomes" id="UP001596379"/>
    </source>
</evidence>
<sequence length="164" mass="17675">MTSLQVISRIVIVGCGATLIMDIWLMFLKQFGVQTLNFAFIGRWGGHLFRGKFAHESIAKAAPISGELMLGWLIHYAVGIVFAGLLVSVFGTVWITNPSLTPALLIGVSTVLIPLLVMQPAMGLGIAASKTPTPIKSCIRSVVNHTIFGIGLFLSASIIEWILR</sequence>
<feature type="transmembrane region" description="Helical" evidence="1">
    <location>
        <begin position="142"/>
        <end position="163"/>
    </location>
</feature>
<dbReference type="RefSeq" id="WP_382235631.1">
    <property type="nucleotide sequence ID" value="NZ_JBHTCC010000003.1"/>
</dbReference>
<evidence type="ECO:0000313" key="2">
    <source>
        <dbReference type="EMBL" id="MFC7299535.1"/>
    </source>
</evidence>
<reference evidence="3" key="1">
    <citation type="journal article" date="2019" name="Int. J. Syst. Evol. Microbiol.">
        <title>The Global Catalogue of Microorganisms (GCM) 10K type strain sequencing project: providing services to taxonomists for standard genome sequencing and annotation.</title>
        <authorList>
            <consortium name="The Broad Institute Genomics Platform"/>
            <consortium name="The Broad Institute Genome Sequencing Center for Infectious Disease"/>
            <person name="Wu L."/>
            <person name="Ma J."/>
        </authorList>
    </citation>
    <scope>NUCLEOTIDE SEQUENCE [LARGE SCALE GENOMIC DNA]</scope>
    <source>
        <strain evidence="3">CCUG 36956</strain>
    </source>
</reference>
<comment type="caution">
    <text evidence="2">The sequence shown here is derived from an EMBL/GenBank/DDBJ whole genome shotgun (WGS) entry which is preliminary data.</text>
</comment>
<dbReference type="InterPro" id="IPR021329">
    <property type="entry name" value="DUF2938"/>
</dbReference>
<feature type="transmembrane region" description="Helical" evidence="1">
    <location>
        <begin position="73"/>
        <end position="95"/>
    </location>
</feature>
<organism evidence="2 3">
    <name type="scientific">Herminiimonas aquatilis</name>
    <dbReference type="NCBI Taxonomy" id="345342"/>
    <lineage>
        <taxon>Bacteria</taxon>
        <taxon>Pseudomonadati</taxon>
        <taxon>Pseudomonadota</taxon>
        <taxon>Betaproteobacteria</taxon>
        <taxon>Burkholderiales</taxon>
        <taxon>Oxalobacteraceae</taxon>
        <taxon>Herminiimonas</taxon>
    </lineage>
</organism>
<evidence type="ECO:0000256" key="1">
    <source>
        <dbReference type="SAM" id="Phobius"/>
    </source>
</evidence>
<keyword evidence="1" id="KW-0472">Membrane</keyword>
<dbReference type="Proteomes" id="UP001596379">
    <property type="component" value="Unassembled WGS sequence"/>
</dbReference>
<dbReference type="EMBL" id="JBHTCC010000003">
    <property type="protein sequence ID" value="MFC7299535.1"/>
    <property type="molecule type" value="Genomic_DNA"/>
</dbReference>
<keyword evidence="1" id="KW-0812">Transmembrane</keyword>
<keyword evidence="1" id="KW-1133">Transmembrane helix</keyword>
<dbReference type="Pfam" id="PF11158">
    <property type="entry name" value="DUF2938"/>
    <property type="match status" value="1"/>
</dbReference>
<accession>A0ABW2J9D4</accession>
<gene>
    <name evidence="2" type="ORF">ACFQO0_13905</name>
</gene>
<feature type="transmembrane region" description="Helical" evidence="1">
    <location>
        <begin position="101"/>
        <end position="121"/>
    </location>
</feature>
<feature type="transmembrane region" description="Helical" evidence="1">
    <location>
        <begin position="6"/>
        <end position="28"/>
    </location>
</feature>
<proteinExistence type="predicted"/>
<name>A0ABW2J9D4_9BURK</name>
<keyword evidence="3" id="KW-1185">Reference proteome</keyword>
<protein>
    <submittedName>
        <fullName evidence="2">DUF2938 domain-containing protein</fullName>
    </submittedName>
</protein>